<dbReference type="EMBL" id="MFPV01000057">
    <property type="protein sequence ID" value="OGH60535.1"/>
    <property type="molecule type" value="Genomic_DNA"/>
</dbReference>
<keyword evidence="2 3" id="KW-0413">Isomerase</keyword>
<keyword evidence="3" id="KW-0963">Cytoplasm</keyword>
<dbReference type="NCBIfam" id="TIGR00419">
    <property type="entry name" value="tim"/>
    <property type="match status" value="1"/>
</dbReference>
<dbReference type="PROSITE" id="PS51440">
    <property type="entry name" value="TIM_2"/>
    <property type="match status" value="1"/>
</dbReference>
<evidence type="ECO:0000256" key="2">
    <source>
        <dbReference type="ARBA" id="ARBA00023235"/>
    </source>
</evidence>
<dbReference type="GO" id="GO:0019563">
    <property type="term" value="P:glycerol catabolic process"/>
    <property type="evidence" value="ECO:0007669"/>
    <property type="project" value="TreeGrafter"/>
</dbReference>
<dbReference type="Proteomes" id="UP000176329">
    <property type="component" value="Unassembled WGS sequence"/>
</dbReference>
<comment type="similarity">
    <text evidence="1 3">Belongs to the triosephosphate isomerase family.</text>
</comment>
<dbReference type="Gene3D" id="3.20.20.70">
    <property type="entry name" value="Aldolase class I"/>
    <property type="match status" value="1"/>
</dbReference>
<dbReference type="CDD" id="cd00311">
    <property type="entry name" value="TIM"/>
    <property type="match status" value="1"/>
</dbReference>
<dbReference type="EC" id="5.3.1.1" evidence="3"/>
<organism evidence="4 5">
    <name type="scientific">Candidatus Magasanikbacteria bacterium RIFCSPHIGHO2_01_FULL_50_8</name>
    <dbReference type="NCBI Taxonomy" id="1798674"/>
    <lineage>
        <taxon>Bacteria</taxon>
        <taxon>Candidatus Magasanikiibacteriota</taxon>
    </lineage>
</organism>
<gene>
    <name evidence="4" type="ORF">A2848_02835</name>
</gene>
<dbReference type="GO" id="GO:0004807">
    <property type="term" value="F:triose-phosphate isomerase activity"/>
    <property type="evidence" value="ECO:0007669"/>
    <property type="project" value="UniProtKB-UniRule"/>
</dbReference>
<comment type="pathway">
    <text evidence="3">Carbohydrate biosynthesis; gluconeogenesis.</text>
</comment>
<evidence type="ECO:0000313" key="5">
    <source>
        <dbReference type="Proteomes" id="UP000176329"/>
    </source>
</evidence>
<dbReference type="GO" id="GO:0006094">
    <property type="term" value="P:gluconeogenesis"/>
    <property type="evidence" value="ECO:0007669"/>
    <property type="project" value="UniProtKB-UniPathway"/>
</dbReference>
<dbReference type="InterPro" id="IPR013785">
    <property type="entry name" value="Aldolase_TIM"/>
</dbReference>
<dbReference type="GO" id="GO:0006096">
    <property type="term" value="P:glycolytic process"/>
    <property type="evidence" value="ECO:0007669"/>
    <property type="project" value="UniProtKB-UniRule"/>
</dbReference>
<dbReference type="AlphaFoldDB" id="A0A1F6LMJ9"/>
<dbReference type="UniPathway" id="UPA00138"/>
<dbReference type="GO" id="GO:0046166">
    <property type="term" value="P:glyceraldehyde-3-phosphate biosynthetic process"/>
    <property type="evidence" value="ECO:0007669"/>
    <property type="project" value="TreeGrafter"/>
</dbReference>
<dbReference type="InterPro" id="IPR035990">
    <property type="entry name" value="TIM_sf"/>
</dbReference>
<evidence type="ECO:0000256" key="1">
    <source>
        <dbReference type="ARBA" id="ARBA00007422"/>
    </source>
</evidence>
<protein>
    <recommendedName>
        <fullName evidence="3">Triosephosphate isomerase</fullName>
        <ecNumber evidence="3">5.3.1.1</ecNumber>
    </recommendedName>
</protein>
<proteinExistence type="inferred from homology"/>
<accession>A0A1F6LMJ9</accession>
<comment type="subcellular location">
    <subcellularLocation>
        <location evidence="3">Cytoplasm</location>
    </subcellularLocation>
</comment>
<dbReference type="Pfam" id="PF00121">
    <property type="entry name" value="TIM"/>
    <property type="match status" value="1"/>
</dbReference>
<comment type="caution">
    <text evidence="4">The sequence shown here is derived from an EMBL/GenBank/DDBJ whole genome shotgun (WGS) entry which is preliminary data.</text>
</comment>
<dbReference type="SUPFAM" id="SSF51351">
    <property type="entry name" value="Triosephosphate isomerase (TIM)"/>
    <property type="match status" value="1"/>
</dbReference>
<reference evidence="4 5" key="1">
    <citation type="journal article" date="2016" name="Nat. Commun.">
        <title>Thousands of microbial genomes shed light on interconnected biogeochemical processes in an aquifer system.</title>
        <authorList>
            <person name="Anantharaman K."/>
            <person name="Brown C.T."/>
            <person name="Hug L.A."/>
            <person name="Sharon I."/>
            <person name="Castelle C.J."/>
            <person name="Probst A.J."/>
            <person name="Thomas B.C."/>
            <person name="Singh A."/>
            <person name="Wilkins M.J."/>
            <person name="Karaoz U."/>
            <person name="Brodie E.L."/>
            <person name="Williams K.H."/>
            <person name="Hubbard S.S."/>
            <person name="Banfield J.F."/>
        </authorList>
    </citation>
    <scope>NUCLEOTIDE SEQUENCE [LARGE SCALE GENOMIC DNA]</scope>
</reference>
<comment type="subunit">
    <text evidence="3">Homodimer.</text>
</comment>
<evidence type="ECO:0000313" key="4">
    <source>
        <dbReference type="EMBL" id="OGH60535.1"/>
    </source>
</evidence>
<keyword evidence="3" id="KW-0324">Glycolysis</keyword>
<dbReference type="InterPro" id="IPR000652">
    <property type="entry name" value="Triosephosphate_isomerase"/>
</dbReference>
<dbReference type="PANTHER" id="PTHR21139">
    <property type="entry name" value="TRIOSEPHOSPHATE ISOMERASE"/>
    <property type="match status" value="1"/>
</dbReference>
<evidence type="ECO:0000256" key="3">
    <source>
        <dbReference type="RuleBase" id="RU363013"/>
    </source>
</evidence>
<dbReference type="PANTHER" id="PTHR21139:SF42">
    <property type="entry name" value="TRIOSEPHOSPHATE ISOMERASE"/>
    <property type="match status" value="1"/>
</dbReference>
<keyword evidence="3" id="KW-0312">Gluconeogenesis</keyword>
<name>A0A1F6LMJ9_9BACT</name>
<comment type="catalytic activity">
    <reaction evidence="3">
        <text>D-glyceraldehyde 3-phosphate = dihydroxyacetone phosphate</text>
        <dbReference type="Rhea" id="RHEA:18585"/>
        <dbReference type="ChEBI" id="CHEBI:57642"/>
        <dbReference type="ChEBI" id="CHEBI:59776"/>
        <dbReference type="EC" id="5.3.1.1"/>
    </reaction>
</comment>
<dbReference type="UniPathway" id="UPA00109">
    <property type="reaction ID" value="UER00189"/>
</dbReference>
<dbReference type="GO" id="GO:0005829">
    <property type="term" value="C:cytosol"/>
    <property type="evidence" value="ECO:0007669"/>
    <property type="project" value="TreeGrafter"/>
</dbReference>
<sequence length="248" mass="26763">MKRYIVANWKLYLSVAKSVQLAQQLVRFERAQKIGRDVEVILAPSMLALSAVALVLKQARSKIKIAAQDCWIADEGAFTGATSPRELRRAGASFVLIGHSERRQHGGEDDALLAKKVAAARAAGLKIIFCVGETKEERNAGRAHSIVRGQVRGVKSEIDLLAYEPRWAIGTGLPIEPHEAAQMHEVLAKEAGNDVPICYGGSVSEKNVAQFLSLPHTNGVLIGTASSTYASLTAIISNARKLSERSLV</sequence>
<comment type="pathway">
    <text evidence="3">Carbohydrate degradation; glycolysis; D-glyceraldehyde 3-phosphate from glycerone phosphate: step 1/1.</text>
</comment>